<dbReference type="PANTHER" id="PTHR33495">
    <property type="entry name" value="ANTI-SIGMA FACTOR ANTAGONIST TM_1081-RELATED-RELATED"/>
    <property type="match status" value="1"/>
</dbReference>
<sequence>MDPSTVPLHTVRVGDPDADDVVVCEVRGEIDVSNVAELHTGLADAFARGRAVVVDLSLVHFFASAGIRALFDACADHLPDRPMTVVTGPGVRTILRICGLSSVAPCLPDREAAARACRDALSALRD</sequence>
<keyword evidence="3" id="KW-1185">Reference proteome</keyword>
<organism evidence="2 3">
    <name type="scientific">Pseudonocardia oceani</name>
    <dbReference type="NCBI Taxonomy" id="2792013"/>
    <lineage>
        <taxon>Bacteria</taxon>
        <taxon>Bacillati</taxon>
        <taxon>Actinomycetota</taxon>
        <taxon>Actinomycetes</taxon>
        <taxon>Pseudonocardiales</taxon>
        <taxon>Pseudonocardiaceae</taxon>
        <taxon>Pseudonocardia</taxon>
    </lineage>
</organism>
<evidence type="ECO:0000313" key="3">
    <source>
        <dbReference type="Proteomes" id="UP000694300"/>
    </source>
</evidence>
<evidence type="ECO:0000313" key="2">
    <source>
        <dbReference type="EMBL" id="MBW0131832.1"/>
    </source>
</evidence>
<accession>A0ABS6UHU7</accession>
<dbReference type="CDD" id="cd07043">
    <property type="entry name" value="STAS_anti-anti-sigma_factors"/>
    <property type="match status" value="1"/>
</dbReference>
<dbReference type="Proteomes" id="UP000694300">
    <property type="component" value="Unassembled WGS sequence"/>
</dbReference>
<feature type="domain" description="STAS" evidence="1">
    <location>
        <begin position="19"/>
        <end position="124"/>
    </location>
</feature>
<evidence type="ECO:0000259" key="1">
    <source>
        <dbReference type="PROSITE" id="PS50801"/>
    </source>
</evidence>
<comment type="caution">
    <text evidence="2">The sequence shown here is derived from an EMBL/GenBank/DDBJ whole genome shotgun (WGS) entry which is preliminary data.</text>
</comment>
<dbReference type="RefSeq" id="WP_218593550.1">
    <property type="nucleotide sequence ID" value="NZ_JADQDE010000319.1"/>
</dbReference>
<proteinExistence type="predicted"/>
<dbReference type="PROSITE" id="PS50801">
    <property type="entry name" value="STAS"/>
    <property type="match status" value="1"/>
</dbReference>
<reference evidence="2 3" key="1">
    <citation type="submission" date="2020-11" db="EMBL/GenBank/DDBJ databases">
        <title>Pseudonocardia abyssalis sp. nov. and Pseudonocardia oceani sp. nov., description and phylogenomic analysis of two novel actinomycetes isolated from the deep Southern Ocean.</title>
        <authorList>
            <person name="Parra J."/>
        </authorList>
    </citation>
    <scope>NUCLEOTIDE SEQUENCE [LARGE SCALE GENOMIC DNA]</scope>
    <source>
        <strain evidence="3">KRD185</strain>
    </source>
</reference>
<gene>
    <name evidence="2" type="ORF">I4I82_29770</name>
</gene>
<protein>
    <submittedName>
        <fullName evidence="2">STAS domain-containing protein</fullName>
    </submittedName>
</protein>
<dbReference type="EMBL" id="JADQDF010000001">
    <property type="protein sequence ID" value="MBW0131832.1"/>
    <property type="molecule type" value="Genomic_DNA"/>
</dbReference>
<dbReference type="InterPro" id="IPR002645">
    <property type="entry name" value="STAS_dom"/>
</dbReference>
<dbReference type="Pfam" id="PF01740">
    <property type="entry name" value="STAS"/>
    <property type="match status" value="1"/>
</dbReference>
<dbReference type="PANTHER" id="PTHR33495:SF2">
    <property type="entry name" value="ANTI-SIGMA FACTOR ANTAGONIST TM_1081-RELATED"/>
    <property type="match status" value="1"/>
</dbReference>
<name>A0ABS6UHU7_9PSEU</name>